<evidence type="ECO:0000313" key="1">
    <source>
        <dbReference type="EMBL" id="UVI39564.1"/>
    </source>
</evidence>
<reference evidence="1" key="1">
    <citation type="submission" date="2022-02" db="EMBL/GenBank/DDBJ databases">
        <title>Qipengyuania spongiae sp. nov., isolated from marine sponge.</title>
        <authorList>
            <person name="Li Z."/>
            <person name="Zhang M."/>
        </authorList>
    </citation>
    <scope>NUCLEOTIDE SEQUENCE</scope>
    <source>
        <strain evidence="1">PHS-Z21</strain>
    </source>
</reference>
<dbReference type="EMBL" id="CP092471">
    <property type="protein sequence ID" value="UVI39564.1"/>
    <property type="molecule type" value="Genomic_DNA"/>
</dbReference>
<sequence>MPTPACARAEVPSVLSAFRLVITSLWLVKIAFPVRQLIAERERGEALMRLKENEQRLRALVAASSDMIYAMSPDWVEMRQLDGRGFLANTDAPSVQWLDEYLLPEDYATVRAAVDEAIAAGKAAPRWHCRCSCTSLPPMPPSMAH</sequence>
<evidence type="ECO:0008006" key="3">
    <source>
        <dbReference type="Google" id="ProtNLM"/>
    </source>
</evidence>
<dbReference type="RefSeq" id="WP_265559056.1">
    <property type="nucleotide sequence ID" value="NZ_CP092471.1"/>
</dbReference>
<dbReference type="Proteomes" id="UP001065265">
    <property type="component" value="Chromosome"/>
</dbReference>
<evidence type="ECO:0000313" key="2">
    <source>
        <dbReference type="Proteomes" id="UP001065265"/>
    </source>
</evidence>
<organism evidence="1 2">
    <name type="scientific">Qipengyuania spongiae</name>
    <dbReference type="NCBI Taxonomy" id="2909673"/>
    <lineage>
        <taxon>Bacteria</taxon>
        <taxon>Pseudomonadati</taxon>
        <taxon>Pseudomonadota</taxon>
        <taxon>Alphaproteobacteria</taxon>
        <taxon>Sphingomonadales</taxon>
        <taxon>Erythrobacteraceae</taxon>
        <taxon>Qipengyuania</taxon>
    </lineage>
</organism>
<gene>
    <name evidence="1" type="ORF">L1F33_00945</name>
</gene>
<protein>
    <recommendedName>
        <fullName evidence="3">PAS domain-containing protein</fullName>
    </recommendedName>
</protein>
<keyword evidence="2" id="KW-1185">Reference proteome</keyword>
<proteinExistence type="predicted"/>
<name>A0ABY5T225_9SPHN</name>
<accession>A0ABY5T225</accession>